<evidence type="ECO:0000256" key="4">
    <source>
        <dbReference type="ARBA" id="ARBA00022741"/>
    </source>
</evidence>
<evidence type="ECO:0000256" key="2">
    <source>
        <dbReference type="ARBA" id="ARBA00022527"/>
    </source>
</evidence>
<keyword evidence="5" id="KW-0418">Kinase</keyword>
<dbReference type="GO" id="GO:0005737">
    <property type="term" value="C:cytoplasm"/>
    <property type="evidence" value="ECO:0007669"/>
    <property type="project" value="TreeGrafter"/>
</dbReference>
<dbReference type="InterPro" id="IPR000719">
    <property type="entry name" value="Prot_kinase_dom"/>
</dbReference>
<dbReference type="InterPro" id="IPR011009">
    <property type="entry name" value="Kinase-like_dom_sf"/>
</dbReference>
<evidence type="ECO:0000256" key="6">
    <source>
        <dbReference type="ARBA" id="ARBA00022840"/>
    </source>
</evidence>
<feature type="compositionally biased region" description="Basic and acidic residues" evidence="7">
    <location>
        <begin position="140"/>
        <end position="149"/>
    </location>
</feature>
<reference evidence="9" key="1">
    <citation type="submission" date="2023-03" db="EMBL/GenBank/DDBJ databases">
        <title>Massive genome expansion in bonnet fungi (Mycena s.s.) driven by repeated elements and novel gene families across ecological guilds.</title>
        <authorList>
            <consortium name="Lawrence Berkeley National Laboratory"/>
            <person name="Harder C.B."/>
            <person name="Miyauchi S."/>
            <person name="Viragh M."/>
            <person name="Kuo A."/>
            <person name="Thoen E."/>
            <person name="Andreopoulos B."/>
            <person name="Lu D."/>
            <person name="Skrede I."/>
            <person name="Drula E."/>
            <person name="Henrissat B."/>
            <person name="Morin E."/>
            <person name="Kohler A."/>
            <person name="Barry K."/>
            <person name="LaButti K."/>
            <person name="Morin E."/>
            <person name="Salamov A."/>
            <person name="Lipzen A."/>
            <person name="Mereny Z."/>
            <person name="Hegedus B."/>
            <person name="Baldrian P."/>
            <person name="Stursova M."/>
            <person name="Weitz H."/>
            <person name="Taylor A."/>
            <person name="Grigoriev I.V."/>
            <person name="Nagy L.G."/>
            <person name="Martin F."/>
            <person name="Kauserud H."/>
        </authorList>
    </citation>
    <scope>NUCLEOTIDE SEQUENCE</scope>
    <source>
        <strain evidence="9">CBHHK067</strain>
    </source>
</reference>
<keyword evidence="4" id="KW-0547">Nucleotide-binding</keyword>
<evidence type="ECO:0000256" key="5">
    <source>
        <dbReference type="ARBA" id="ARBA00022777"/>
    </source>
</evidence>
<dbReference type="SUPFAM" id="SSF56112">
    <property type="entry name" value="Protein kinase-like (PK-like)"/>
    <property type="match status" value="1"/>
</dbReference>
<keyword evidence="2" id="KW-0723">Serine/threonine-protein kinase</keyword>
<dbReference type="Gene3D" id="3.30.200.20">
    <property type="entry name" value="Phosphorylase Kinase, domain 1"/>
    <property type="match status" value="1"/>
</dbReference>
<accession>A0AAD7FY50</accession>
<feature type="compositionally biased region" description="Low complexity" evidence="7">
    <location>
        <begin position="202"/>
        <end position="211"/>
    </location>
</feature>
<protein>
    <recommendedName>
        <fullName evidence="8">Protein kinase domain-containing protein</fullName>
    </recommendedName>
</protein>
<dbReference type="GO" id="GO:0035556">
    <property type="term" value="P:intracellular signal transduction"/>
    <property type="evidence" value="ECO:0007669"/>
    <property type="project" value="TreeGrafter"/>
</dbReference>
<dbReference type="GO" id="GO:0000226">
    <property type="term" value="P:microtubule cytoskeleton organization"/>
    <property type="evidence" value="ECO:0007669"/>
    <property type="project" value="TreeGrafter"/>
</dbReference>
<name>A0AAD7FY50_MYCRO</name>
<evidence type="ECO:0000313" key="9">
    <source>
        <dbReference type="EMBL" id="KAJ7645391.1"/>
    </source>
</evidence>
<evidence type="ECO:0000256" key="1">
    <source>
        <dbReference type="ARBA" id="ARBA00010791"/>
    </source>
</evidence>
<dbReference type="AlphaFoldDB" id="A0AAD7FY50"/>
<evidence type="ECO:0000256" key="3">
    <source>
        <dbReference type="ARBA" id="ARBA00022679"/>
    </source>
</evidence>
<dbReference type="Gene3D" id="1.10.510.10">
    <property type="entry name" value="Transferase(Phosphotransferase) domain 1"/>
    <property type="match status" value="1"/>
</dbReference>
<keyword evidence="3" id="KW-0808">Transferase</keyword>
<comment type="similarity">
    <text evidence="1">Belongs to the protein kinase superfamily. CAMK Ser/Thr protein kinase family. NIM1 subfamily.</text>
</comment>
<dbReference type="GO" id="GO:0004674">
    <property type="term" value="F:protein serine/threonine kinase activity"/>
    <property type="evidence" value="ECO:0007669"/>
    <property type="project" value="UniProtKB-KW"/>
</dbReference>
<feature type="region of interest" description="Disordered" evidence="7">
    <location>
        <begin position="173"/>
        <end position="224"/>
    </location>
</feature>
<keyword evidence="6" id="KW-0067">ATP-binding</keyword>
<evidence type="ECO:0000313" key="10">
    <source>
        <dbReference type="Proteomes" id="UP001221757"/>
    </source>
</evidence>
<evidence type="ECO:0000256" key="7">
    <source>
        <dbReference type="SAM" id="MobiDB-lite"/>
    </source>
</evidence>
<dbReference type="GO" id="GO:0005524">
    <property type="term" value="F:ATP binding"/>
    <property type="evidence" value="ECO:0007669"/>
    <property type="project" value="UniProtKB-KW"/>
</dbReference>
<evidence type="ECO:0000259" key="8">
    <source>
        <dbReference type="SMART" id="SM00220"/>
    </source>
</evidence>
<feature type="domain" description="Protein kinase" evidence="8">
    <location>
        <begin position="422"/>
        <end position="725"/>
    </location>
</feature>
<keyword evidence="10" id="KW-1185">Reference proteome</keyword>
<dbReference type="PANTHER" id="PTHR24346">
    <property type="entry name" value="MAP/MICROTUBULE AFFINITY-REGULATING KINASE"/>
    <property type="match status" value="1"/>
</dbReference>
<dbReference type="EMBL" id="JARKIE010000398">
    <property type="protein sequence ID" value="KAJ7645391.1"/>
    <property type="molecule type" value="Genomic_DNA"/>
</dbReference>
<dbReference type="PANTHER" id="PTHR24346:SF82">
    <property type="entry name" value="KP78A-RELATED"/>
    <property type="match status" value="1"/>
</dbReference>
<dbReference type="Proteomes" id="UP001221757">
    <property type="component" value="Unassembled WGS sequence"/>
</dbReference>
<feature type="compositionally biased region" description="Polar residues" evidence="7">
    <location>
        <begin position="80"/>
        <end position="91"/>
    </location>
</feature>
<proteinExistence type="inferred from homology"/>
<comment type="caution">
    <text evidence="9">The sequence shown here is derived from an EMBL/GenBank/DDBJ whole genome shotgun (WGS) entry which is preliminary data.</text>
</comment>
<feature type="region of interest" description="Disordered" evidence="7">
    <location>
        <begin position="60"/>
        <end position="160"/>
    </location>
</feature>
<sequence>MLLTGFSVFGLFKRMVMLGQWEYTELPLEHYLFDATNITMAATQLHDYAQSWRNTRHNLPEGNEEFGDFPRMRGTPPRTGVNTSTLSTPSQGRVPRPPPTITPATDSEMPPADNIAAPTSVTDVEAGKIVPTEVPLPESPVRDGPHSPDEDPADVTSDEFPPAWRRKQMHLFNPDVSPLRSPSLKSPEAPSPPPSPPRRAQSELSESSSSSSPPPTPPYSHSLPLDMSAATLKTHSGKLPVLHSGDATPALLCEWEVAFGHYVNAKDVQVKAAIGGFHDHRVTNLTSIPKEAERLKKGTFKEFMVEICSLLLPPAWEDNFRITMLLRRQQPTESFYSFALSIRAQNSLLLNTTSHHSDKRLRIHLEPAMCRKLLDGYKLDKDTKRPSPSNLRSVALNAYDVAEIPLPRASKPKCANQILGNYTISKTLGASLMGKVKLATHKVTGEKLAIKILPHARPLSQSFNDASKETCPLREAGLSLLLHHPYICGMREMILLDFIIAHGCLCECIDRKFACQIAPALDYCHRNNVHQDHRLWAFESVRLHLPSAYLLRLYFAAPLNAKFYIDIWFFGVILYILLCKKVPFEDESMPTLHAKIKHGLVEYPVWLSPDHCTPLDAPQLCRPALPATPPETPLRLQDIDPTVHGRLRLSAQMLRSAGTCPRHIPVPEPPHPNPLPPPSTCPSTGASVGSTSTVVLSLSRNPMNVFHSLVSMYFLAHEKLKHEQVYSVSVFTSSQVSILAAEEAETHEKKTVKNGHVVHRDEEQQAPVQVEEKRIIEILLISASEKLTNGKDTIHGAHPAPGLRRTVLGRAVHLCYDTAPSPRESTGTCLLCHNLMTCSRVLLFPELGLPMQPGHIKPTDTSIKDSVV</sequence>
<gene>
    <name evidence="9" type="ORF">B0H17DRAFT_1216021</name>
</gene>
<dbReference type="SMART" id="SM00220">
    <property type="entry name" value="S_TKc"/>
    <property type="match status" value="1"/>
</dbReference>
<organism evidence="9 10">
    <name type="scientific">Mycena rosella</name>
    <name type="common">Pink bonnet</name>
    <name type="synonym">Agaricus rosellus</name>
    <dbReference type="NCBI Taxonomy" id="1033263"/>
    <lineage>
        <taxon>Eukaryota</taxon>
        <taxon>Fungi</taxon>
        <taxon>Dikarya</taxon>
        <taxon>Basidiomycota</taxon>
        <taxon>Agaricomycotina</taxon>
        <taxon>Agaricomycetes</taxon>
        <taxon>Agaricomycetidae</taxon>
        <taxon>Agaricales</taxon>
        <taxon>Marasmiineae</taxon>
        <taxon>Mycenaceae</taxon>
        <taxon>Mycena</taxon>
    </lineage>
</organism>